<keyword evidence="3 10" id="KW-0808">Transferase</keyword>
<evidence type="ECO:0000256" key="4">
    <source>
        <dbReference type="ARBA" id="ARBA00022723"/>
    </source>
</evidence>
<dbReference type="InterPro" id="IPR036390">
    <property type="entry name" value="WH_DNA-bd_sf"/>
</dbReference>
<feature type="zinc finger region" description="UBR-type" evidence="9">
    <location>
        <begin position="121"/>
        <end position="191"/>
    </location>
</feature>
<evidence type="ECO:0000256" key="10">
    <source>
        <dbReference type="RuleBase" id="RU366018"/>
    </source>
</evidence>
<dbReference type="GO" id="GO:0000151">
    <property type="term" value="C:ubiquitin ligase complex"/>
    <property type="evidence" value="ECO:0007669"/>
    <property type="project" value="TreeGrafter"/>
</dbReference>
<dbReference type="Pfam" id="PF22960">
    <property type="entry name" value="WHD_UBR1"/>
    <property type="match status" value="1"/>
</dbReference>
<protein>
    <recommendedName>
        <fullName evidence="10">E3 ubiquitin-protein ligase</fullName>
        <ecNumber evidence="10">2.3.2.27</ecNumber>
    </recommendedName>
</protein>
<dbReference type="InterPro" id="IPR003126">
    <property type="entry name" value="Znf_UBR"/>
</dbReference>
<name>A0AAN9I070_CROPI</name>
<dbReference type="Gene3D" id="1.10.10.2670">
    <property type="entry name" value="E3 ubiquitin-protein ligase"/>
    <property type="match status" value="1"/>
</dbReference>
<dbReference type="GO" id="GO:0061630">
    <property type="term" value="F:ubiquitin protein ligase activity"/>
    <property type="evidence" value="ECO:0007669"/>
    <property type="project" value="UniProtKB-UniRule"/>
</dbReference>
<dbReference type="GO" id="GO:0008270">
    <property type="term" value="F:zinc ion binding"/>
    <property type="evidence" value="ECO:0007669"/>
    <property type="project" value="UniProtKB-UniRule"/>
</dbReference>
<evidence type="ECO:0000256" key="8">
    <source>
        <dbReference type="ARBA" id="ARBA00046341"/>
    </source>
</evidence>
<evidence type="ECO:0000313" key="13">
    <source>
        <dbReference type="EMBL" id="KAK7255821.1"/>
    </source>
</evidence>
<evidence type="ECO:0000256" key="3">
    <source>
        <dbReference type="ARBA" id="ARBA00022679"/>
    </source>
</evidence>
<evidence type="ECO:0000256" key="6">
    <source>
        <dbReference type="ARBA" id="ARBA00022786"/>
    </source>
</evidence>
<dbReference type="FunFam" id="1.10.10.2670:FF:000003">
    <property type="entry name" value="E3 ubiquitin-protein ligase PRT6"/>
    <property type="match status" value="1"/>
</dbReference>
<feature type="region of interest" description="Disordered" evidence="11">
    <location>
        <begin position="1173"/>
        <end position="1194"/>
    </location>
</feature>
<comment type="caution">
    <text evidence="13">The sequence shown here is derived from an EMBL/GenBank/DDBJ whole genome shotgun (WGS) entry which is preliminary data.</text>
</comment>
<comment type="catalytic activity">
    <reaction evidence="1 10">
        <text>S-ubiquitinyl-[E2 ubiquitin-conjugating enzyme]-L-cysteine + [acceptor protein]-L-lysine = [E2 ubiquitin-conjugating enzyme]-L-cysteine + N(6)-ubiquitinyl-[acceptor protein]-L-lysine.</text>
        <dbReference type="EC" id="2.3.2.27"/>
    </reaction>
</comment>
<accession>A0AAN9I070</accession>
<keyword evidence="6 10" id="KW-0833">Ubl conjugation pathway</keyword>
<dbReference type="InterPro" id="IPR042065">
    <property type="entry name" value="E3_ELL-like"/>
</dbReference>
<evidence type="ECO:0000256" key="5">
    <source>
        <dbReference type="ARBA" id="ARBA00022771"/>
    </source>
</evidence>
<dbReference type="Proteomes" id="UP001372338">
    <property type="component" value="Unassembled WGS sequence"/>
</dbReference>
<evidence type="ECO:0000256" key="1">
    <source>
        <dbReference type="ARBA" id="ARBA00000900"/>
    </source>
</evidence>
<evidence type="ECO:0000256" key="2">
    <source>
        <dbReference type="ARBA" id="ARBA00004906"/>
    </source>
</evidence>
<evidence type="ECO:0000256" key="11">
    <source>
        <dbReference type="SAM" id="MobiDB-lite"/>
    </source>
</evidence>
<dbReference type="InterPro" id="IPR044046">
    <property type="entry name" value="E3_ligase_UBR-like_C"/>
</dbReference>
<evidence type="ECO:0000256" key="9">
    <source>
        <dbReference type="PROSITE-ProRule" id="PRU00508"/>
    </source>
</evidence>
<reference evidence="13 14" key="1">
    <citation type="submission" date="2024-01" db="EMBL/GenBank/DDBJ databases">
        <title>The genomes of 5 underutilized Papilionoideae crops provide insights into root nodulation and disease resistanc.</title>
        <authorList>
            <person name="Yuan L."/>
        </authorList>
    </citation>
    <scope>NUCLEOTIDE SEQUENCE [LARGE SCALE GENOMIC DNA]</scope>
    <source>
        <strain evidence="13">ZHUSHIDOU_FW_LH</strain>
        <tissue evidence="13">Leaf</tissue>
    </source>
</reference>
<evidence type="ECO:0000259" key="12">
    <source>
        <dbReference type="PROSITE" id="PS51157"/>
    </source>
</evidence>
<sequence>MADNMEIDSPSSEPQPLRPRDQIVARLAQFGVPKEQLDLSGLVAFVKNNTELIPELVSVILPTDVEIREAVQDSKSGLKKLNVSMRERFHESMVWLQWLMFEGDPDAALDALSKLSSGQRGVCGAVWGHNDIAYRCRTCEHDPTCAICVPCFEHGDHKGHDYCVIYTGGGCCDCGDVTAWKREGFCSKHKGSEQIQPLPEELSNSVAPVLGSLFNCWKDRLKFGSDSAKSAIRKKAANELTSAVVDMLSEFCKHSESLLSFVAKLLFSSTGLLNILVRAERFLTEVVIKKLHELLLKLLGEPTFKYEFAKVFLTYYPTVINEAIEEGNDHPLNRYPLLSTFSVQILTVPTLTPRLVKEINLLTMLLGCLEKIFNSCTEDRRLQISRWVNLYETTIRVVEDIRFVMSHVVVPKYVTNDQQDISRTWMRLLSFVQGMSPLKRETGQHVEEENENVHLPFVLGHSIANIHSLLVDGAFSDSSKGEMEVENEWSSKMHELDDGDNTRHAKVGRLSQESSACRVSISNSAFASPKVNEIKSNASSHLHLPHSVTWLIYECLGAIDNWLGVDNTPGVLPNMLNGDRVDDSNFSAFKRTISNFRRGKYTFGRLASSSDHGRRSSDSSLYLPEMGKNAVKDGKPKTNGEIDSENTCIHPGFDDNAMEEDIPAELDGLRFLSLPDWPQIVYDVSSQDISLHIPLHRLLSMLLQKALRRYFNESQVPDVTDVCSANSCSTIYSDFFGHALRGSHPYGFSAYVMEHPLRIRVFCAEGHAGMWRKNGDAALLSYEWYRSVRWSEQGLELDLFLLQCCAALAPEDQYVSRILERFGLSNYLSLNLERSSEYEPVLVQEMLTLIIQIINERRFCGLTTAESLKRELIYKLAIGDATHSQLVKSLPRDLSKFEQLQDILDTVAVYSNPSGFNQGMYSLRWPFWKELDLYHPRWNSKDLQAAEERYLRFCSVSALITQLPQWTKIHPPLKGIARIATCKVVLQIIRAVLFYAVCTFKSVESRAPDGVLLPALHLLSLSLDICFQQKESSENTCNDVAQIPIIALSGETIDANAFCGVGEQSLLSLLVVLMKMNRKQTVDNFVEAGGFSVSALIESLLKKFAEIDERCMTMLQKLAPEVVSHLSECSPTRDSAVSLSASDSEKRKAKARERQAAIMEKMRAQQTKFLASIDSTDDDGSQVGHEGGLDTENEAEESKQVVCSLCHDHNSEHPISFLVLLQKSRLVSSVDRGPPSWAQLCQSDKEHMPTTTKVTDTLTMNWNSGSSGSTSSSHLTQLVQIAASELSSSGHPGEVNNFLQYVKNQFPSLGDFQLPDASYDEKEKAPYTFDNLEQCMYFSIRDEMHDHESSSNLMNEDEKVPTTGGNPILMDTVSVLLGKYTSELVMSENSSTSDIACNENASVESTTQHPAYDGFGPTDCDGAHLSSCGHAVHQGCLDRYLSSLKERFVRRIVFEGGHIVDPDQGEFLCPVCRRLVNCVLPTLPGELQKPFKQSIGLSIGLTHTADPLAASSEVTYSLRLQQALKLVQSAASTVGKDKFLKAIPLRQIDKTRPNLESFSRVLSKMYFPGKQDKLSTFSRLNHSMLMWDTLNYSLMSMEIAARCGRTSLTPNLALSALYEELKSSSGFILSLLLKLVQKTRSKNSLHVLQRFRGIQLFAESICSGVSLHLANDDLSGRGDMLSIIKRIEMDLSNMDIRFWNQASDPVLAHDPFSTLMWILFCLPYPFLSCEESLLSLVHLFYVVAVTQAIILYYGKSQHKPSDSGLSNCLITDVYKVIGKSGHDQQYFVSNYFDPNVDIKVAVRRFSFPYLRRCALLWKILYSYIPAPFCDEENMLDRSWNAPYDTVDKSDIDLFEVTQIQELENMFKIPSLDVVLRDELSRSSVSIWCCHFFKEFDSQRIQRKMYVTPAVPFELMRLPNVYQDLLRRCIKQSCPECNKLLEEPALCLLCGKLCSPSWKSCCRENGCQTHAASCGAGTGVFLLIKRTTILLQRSARQAPWPSPYLDAFGEEDYEMNRGKPLYLNEERYAALTYMVASHGLDRSSKFKTYVLRIFDWTDLWRVEIGSISGSVLCYADM</sequence>
<proteinExistence type="inferred from homology"/>
<dbReference type="Pfam" id="PF02207">
    <property type="entry name" value="zf-UBR"/>
    <property type="match status" value="1"/>
</dbReference>
<keyword evidence="5 10" id="KW-0863">Zinc-finger</keyword>
<dbReference type="GO" id="GO:0005737">
    <property type="term" value="C:cytoplasm"/>
    <property type="evidence" value="ECO:0007669"/>
    <property type="project" value="TreeGrafter"/>
</dbReference>
<dbReference type="PANTHER" id="PTHR21497:SF53">
    <property type="entry name" value="E3 UBIQUITIN-PROTEIN LIGASE PRT6"/>
    <property type="match status" value="1"/>
</dbReference>
<dbReference type="SUPFAM" id="SSF46785">
    <property type="entry name" value="Winged helix' DNA-binding domain"/>
    <property type="match status" value="1"/>
</dbReference>
<dbReference type="Gene3D" id="2.10.110.30">
    <property type="match status" value="1"/>
</dbReference>
<dbReference type="InterPro" id="IPR055194">
    <property type="entry name" value="UBR1-like_WH"/>
</dbReference>
<dbReference type="PANTHER" id="PTHR21497">
    <property type="entry name" value="UBIQUITIN LIGASE E3 ALPHA-RELATED"/>
    <property type="match status" value="1"/>
</dbReference>
<dbReference type="CDD" id="cd16482">
    <property type="entry name" value="RING-H2_UBR1-like"/>
    <property type="match status" value="1"/>
</dbReference>
<dbReference type="EC" id="2.3.2.27" evidence="10"/>
<keyword evidence="7 10" id="KW-0862">Zinc</keyword>
<dbReference type="InterPro" id="IPR039164">
    <property type="entry name" value="UBR1-like"/>
</dbReference>
<dbReference type="EMBL" id="JAYWIO010000006">
    <property type="protein sequence ID" value="KAK7255821.1"/>
    <property type="molecule type" value="Genomic_DNA"/>
</dbReference>
<dbReference type="Pfam" id="PF18995">
    <property type="entry name" value="PRT6_C"/>
    <property type="match status" value="1"/>
</dbReference>
<organism evidence="13 14">
    <name type="scientific">Crotalaria pallida</name>
    <name type="common">Smooth rattlebox</name>
    <name type="synonym">Crotalaria striata</name>
    <dbReference type="NCBI Taxonomy" id="3830"/>
    <lineage>
        <taxon>Eukaryota</taxon>
        <taxon>Viridiplantae</taxon>
        <taxon>Streptophyta</taxon>
        <taxon>Embryophyta</taxon>
        <taxon>Tracheophyta</taxon>
        <taxon>Spermatophyta</taxon>
        <taxon>Magnoliopsida</taxon>
        <taxon>eudicotyledons</taxon>
        <taxon>Gunneridae</taxon>
        <taxon>Pentapetalae</taxon>
        <taxon>rosids</taxon>
        <taxon>fabids</taxon>
        <taxon>Fabales</taxon>
        <taxon>Fabaceae</taxon>
        <taxon>Papilionoideae</taxon>
        <taxon>50 kb inversion clade</taxon>
        <taxon>genistoids sensu lato</taxon>
        <taxon>core genistoids</taxon>
        <taxon>Crotalarieae</taxon>
        <taxon>Crotalaria</taxon>
    </lineage>
</organism>
<dbReference type="PROSITE" id="PS51157">
    <property type="entry name" value="ZF_UBR"/>
    <property type="match status" value="1"/>
</dbReference>
<dbReference type="SMART" id="SM00396">
    <property type="entry name" value="ZnF_UBR1"/>
    <property type="match status" value="1"/>
</dbReference>
<comment type="pathway">
    <text evidence="2 10">Protein modification; protein ubiquitination.</text>
</comment>
<evidence type="ECO:0000313" key="14">
    <source>
        <dbReference type="Proteomes" id="UP001372338"/>
    </source>
</evidence>
<dbReference type="CDD" id="cd19673">
    <property type="entry name" value="UBR-box_UBR3"/>
    <property type="match status" value="1"/>
</dbReference>
<gene>
    <name evidence="13" type="ORF">RIF29_29243</name>
</gene>
<comment type="function">
    <text evidence="10">Ubiquitin ligase protein which is a component of the N-end rule pathway. Recognizes and binds to proteins bearing specific N-terminal residues that are destabilizing according to the N-end rule, leading to their ubiquitination and subsequent degradation.</text>
</comment>
<dbReference type="GO" id="GO:0071596">
    <property type="term" value="P:ubiquitin-dependent protein catabolic process via the N-end rule pathway"/>
    <property type="evidence" value="ECO:0007669"/>
    <property type="project" value="UniProtKB-UniRule"/>
</dbReference>
<feature type="domain" description="UBR-type" evidence="12">
    <location>
        <begin position="121"/>
        <end position="191"/>
    </location>
</feature>
<evidence type="ECO:0000256" key="7">
    <source>
        <dbReference type="ARBA" id="ARBA00022833"/>
    </source>
</evidence>
<keyword evidence="14" id="KW-1185">Reference proteome</keyword>
<dbReference type="GO" id="GO:0016567">
    <property type="term" value="P:protein ubiquitination"/>
    <property type="evidence" value="ECO:0007669"/>
    <property type="project" value="UniProtKB-UniRule"/>
</dbReference>
<dbReference type="FunFam" id="2.10.110.30:FF:000002">
    <property type="entry name" value="Putative e3 ubiquitin-protein ligase ubr3"/>
    <property type="match status" value="1"/>
</dbReference>
<comment type="similarity">
    <text evidence="8 10">Belongs to the E3 ubiquitin-protein ligase UBR1-like family.</text>
</comment>
<keyword evidence="4 10" id="KW-0479">Metal-binding</keyword>